<evidence type="ECO:0000313" key="1">
    <source>
        <dbReference type="EMBL" id="TXE17106.1"/>
    </source>
</evidence>
<dbReference type="OrthoDB" id="5465469at2"/>
<dbReference type="InterPro" id="IPR029044">
    <property type="entry name" value="Nucleotide-diphossugar_trans"/>
</dbReference>
<dbReference type="SUPFAM" id="SSF53448">
    <property type="entry name" value="Nucleotide-diphospho-sugar transferases"/>
    <property type="match status" value="1"/>
</dbReference>
<keyword evidence="2" id="KW-1185">Reference proteome</keyword>
<name>A0A5C7B7J5_9FLAO</name>
<dbReference type="Proteomes" id="UP000321938">
    <property type="component" value="Unassembled WGS sequence"/>
</dbReference>
<proteinExistence type="predicted"/>
<dbReference type="EMBL" id="VOSB01000014">
    <property type="protein sequence ID" value="TXE17106.1"/>
    <property type="molecule type" value="Genomic_DNA"/>
</dbReference>
<evidence type="ECO:0000313" key="2">
    <source>
        <dbReference type="Proteomes" id="UP000321938"/>
    </source>
</evidence>
<protein>
    <recommendedName>
        <fullName evidence="3">Glycosyltransferase family 2 protein</fullName>
    </recommendedName>
</protein>
<accession>A0A5C7B7J5</accession>
<gene>
    <name evidence="1" type="ORF">ES692_10635</name>
</gene>
<comment type="caution">
    <text evidence="1">The sequence shown here is derived from an EMBL/GenBank/DDBJ whole genome shotgun (WGS) entry which is preliminary data.</text>
</comment>
<sequence>MIHIIYNYFLTREPSKKANKIILWLRWQIYKYLKKVLPHYYRNLSIQKLGINSRSEIVVSLTSYPERIPVIYLSIKSILYQSYRPSKVILWLGLEQFPNQEKDLPKSLLDLKEVGLEIEFCMDLKPHTKYYYVFKKYPKQLIVTVDDDWFYPVEMLETLLEHHKKNPHCVIANRVREIEITDGKFKVYRSWRINEIGHSLPSHTLLATGVGGVLYNPSWFDEQLFDVKNIKRLALNADDIWLKGNEVRCDIPVVFTNRYFSSFMEIPNSQNKSLYSSNVFEGKNDTQIMDTFAFFGIDEKSFNRFVK</sequence>
<reference evidence="1 2" key="1">
    <citation type="submission" date="2019-08" db="EMBL/GenBank/DDBJ databases">
        <title>Genome of Psychroserpens burtonensis ACAM 167.</title>
        <authorList>
            <person name="Bowman J.P."/>
        </authorList>
    </citation>
    <scope>NUCLEOTIDE SEQUENCE [LARGE SCALE GENOMIC DNA]</scope>
    <source>
        <strain evidence="1 2">ACAM 167</strain>
    </source>
</reference>
<organism evidence="1 2">
    <name type="scientific">Psychroserpens burtonensis</name>
    <dbReference type="NCBI Taxonomy" id="49278"/>
    <lineage>
        <taxon>Bacteria</taxon>
        <taxon>Pseudomonadati</taxon>
        <taxon>Bacteroidota</taxon>
        <taxon>Flavobacteriia</taxon>
        <taxon>Flavobacteriales</taxon>
        <taxon>Flavobacteriaceae</taxon>
        <taxon>Psychroserpens</taxon>
    </lineage>
</organism>
<dbReference type="AlphaFoldDB" id="A0A5C7B7J5"/>
<evidence type="ECO:0008006" key="3">
    <source>
        <dbReference type="Google" id="ProtNLM"/>
    </source>
</evidence>
<dbReference type="RefSeq" id="WP_147231728.1">
    <property type="nucleotide sequence ID" value="NZ_VOSB01000014.1"/>
</dbReference>